<feature type="region of interest" description="Disordered" evidence="1">
    <location>
        <begin position="32"/>
        <end position="78"/>
    </location>
</feature>
<organism evidence="2 3">
    <name type="scientific">Nannocystis punicea</name>
    <dbReference type="NCBI Taxonomy" id="2995304"/>
    <lineage>
        <taxon>Bacteria</taxon>
        <taxon>Pseudomonadati</taxon>
        <taxon>Myxococcota</taxon>
        <taxon>Polyangia</taxon>
        <taxon>Nannocystales</taxon>
        <taxon>Nannocystaceae</taxon>
        <taxon>Nannocystis</taxon>
    </lineage>
</organism>
<dbReference type="RefSeq" id="WP_269033927.1">
    <property type="nucleotide sequence ID" value="NZ_CP114040.1"/>
</dbReference>
<evidence type="ECO:0000313" key="2">
    <source>
        <dbReference type="EMBL" id="WAS91565.1"/>
    </source>
</evidence>
<evidence type="ECO:0000256" key="1">
    <source>
        <dbReference type="SAM" id="MobiDB-lite"/>
    </source>
</evidence>
<reference evidence="2" key="1">
    <citation type="submission" date="2022-11" db="EMBL/GenBank/DDBJ databases">
        <title>Minimal conservation of predation-associated metabolite biosynthetic gene clusters underscores biosynthetic potential of Myxococcota including descriptions for ten novel species: Archangium lansinium sp. nov., Myxococcus landrumus sp. nov., Nannocystis bai.</title>
        <authorList>
            <person name="Ahearne A."/>
            <person name="Stevens C."/>
            <person name="Dowd S."/>
        </authorList>
    </citation>
    <scope>NUCLEOTIDE SEQUENCE</scope>
    <source>
        <strain evidence="2">Fl3</strain>
    </source>
</reference>
<keyword evidence="3" id="KW-1185">Reference proteome</keyword>
<evidence type="ECO:0000313" key="3">
    <source>
        <dbReference type="Proteomes" id="UP001164459"/>
    </source>
</evidence>
<protein>
    <submittedName>
        <fullName evidence="2">Uncharacterized protein</fullName>
    </submittedName>
</protein>
<dbReference type="EMBL" id="CP114040">
    <property type="protein sequence ID" value="WAS91565.1"/>
    <property type="molecule type" value="Genomic_DNA"/>
</dbReference>
<name>A0ABY7GXG1_9BACT</name>
<proteinExistence type="predicted"/>
<dbReference type="Proteomes" id="UP001164459">
    <property type="component" value="Chromosome"/>
</dbReference>
<sequence>MMPYLLRPRGYAFWALFVGCAVRPGVDGDGTAASTSTATGTATSTTATSTSDPTSGGTTTTGTTGTTSEPADSTTTGHVYIMPPDLGPNPGCECAADELCIYEMGHDSWWEICVIPPAGCDPAQKCSEACMLACVNPSPPIAMCDDDLEVGLVCLDGASACGPWAQNCPEGHKCAPIWDQVVPDWELECVPVPAPAPAVGEPCLGPKGSPTGVDDCAAGAMCWPVEGEGEKTCVAHCGGSPEAPQCGADQVCASLHHGTVTLCLQICDPLVQDCPMGQVCSPGLDGFVCVPDVSGPDGDLLDRCHDEDGCDAGFYCVEHAWEPSCQYSSCCVPFCDVGAPNCPGQASCVSPFTLVESEPPSGWDHVGVCVEP</sequence>
<gene>
    <name evidence="2" type="ORF">O0S08_35745</name>
</gene>
<feature type="compositionally biased region" description="Low complexity" evidence="1">
    <location>
        <begin position="32"/>
        <end position="68"/>
    </location>
</feature>
<accession>A0ABY7GXG1</accession>
<dbReference type="PROSITE" id="PS51257">
    <property type="entry name" value="PROKAR_LIPOPROTEIN"/>
    <property type="match status" value="1"/>
</dbReference>